<keyword evidence="2" id="KW-0812">Transmembrane</keyword>
<dbReference type="HOGENOM" id="CLU_025639_0_0_1"/>
<dbReference type="AlphaFoldDB" id="Q6CQN3"/>
<protein>
    <submittedName>
        <fullName evidence="3">KLLA0D15807p</fullName>
    </submittedName>
</protein>
<dbReference type="FunCoup" id="Q6CQN3">
    <property type="interactions" value="29"/>
</dbReference>
<feature type="compositionally biased region" description="Polar residues" evidence="1">
    <location>
        <begin position="311"/>
        <end position="320"/>
    </location>
</feature>
<evidence type="ECO:0000256" key="2">
    <source>
        <dbReference type="SAM" id="Phobius"/>
    </source>
</evidence>
<dbReference type="EMBL" id="CR382124">
    <property type="protein sequence ID" value="CAH00852.1"/>
    <property type="molecule type" value="Genomic_DNA"/>
</dbReference>
<evidence type="ECO:0000313" key="4">
    <source>
        <dbReference type="Proteomes" id="UP000000598"/>
    </source>
</evidence>
<dbReference type="STRING" id="284590.Q6CQN3"/>
<dbReference type="PANTHER" id="PTHR38426:SF1">
    <property type="entry name" value="MAINTENANCE OF TELOMERE CAPPING PROTEIN 4"/>
    <property type="match status" value="1"/>
</dbReference>
<feature type="transmembrane region" description="Helical" evidence="2">
    <location>
        <begin position="502"/>
        <end position="521"/>
    </location>
</feature>
<dbReference type="KEGG" id="kla:KLLA0_D15807g"/>
<evidence type="ECO:0000313" key="3">
    <source>
        <dbReference type="EMBL" id="CAH00852.1"/>
    </source>
</evidence>
<gene>
    <name evidence="3" type="ORF">KLLA0_D15807g</name>
</gene>
<organism evidence="3 4">
    <name type="scientific">Kluyveromyces lactis (strain ATCC 8585 / CBS 2359 / DSM 70799 / NBRC 1267 / NRRL Y-1140 / WM37)</name>
    <name type="common">Yeast</name>
    <name type="synonym">Candida sphaerica</name>
    <dbReference type="NCBI Taxonomy" id="284590"/>
    <lineage>
        <taxon>Eukaryota</taxon>
        <taxon>Fungi</taxon>
        <taxon>Dikarya</taxon>
        <taxon>Ascomycota</taxon>
        <taxon>Saccharomycotina</taxon>
        <taxon>Saccharomycetes</taxon>
        <taxon>Saccharomycetales</taxon>
        <taxon>Saccharomycetaceae</taxon>
        <taxon>Kluyveromyces</taxon>
    </lineage>
</organism>
<feature type="compositionally biased region" description="Low complexity" evidence="1">
    <location>
        <begin position="231"/>
        <end position="241"/>
    </location>
</feature>
<keyword evidence="4" id="KW-1185">Reference proteome</keyword>
<dbReference type="InParanoid" id="Q6CQN3"/>
<dbReference type="PANTHER" id="PTHR38426">
    <property type="entry name" value="MAINTENANCE OF TELOMERE CAPPING PROTEIN 4"/>
    <property type="match status" value="1"/>
</dbReference>
<sequence length="544" mass="62856">MCNNDAVKGDDAVLDMLHDDQIKRATELMLDLKRGMMEDFNIEPQSASFEDTSHGRINISRRTREQADKVRVYLEFYYTLIEKYTSPPPGSEHKDVDDVYNPLQVIRNRKIRKKYGDKTRDFHLARPPVIAIKDFSHRNSKFPWFVDIMEKSNDIIWRTNHWDELKKPDGTLWFSKKHARMVHDSKNSVASSDSSLDTSSFEGSVRRGRFDRLSRTSGTVSKSDYRDNRNSRSILSRLSRASTRKREPLENTGFTDSKIVVPKIVYQTPTDYATGKSAIIDVHIDPIKKHEEAPEPPAETTEQKRDERSRLSSYSNMNLIANTNSTTSNSNSAPSSYAIASSTTNSNMTSNPSTPEFESNIVDDTTKKTLYDDYLSVKCLQCSWELLRRKKLLTDMAQKKNLGETSKKLSGELQTFRENTTLAESILNDYDVELSKDNLVLSEWKRKLSTDYANRVNKLISFSDRFLSDINTTLALRVKILQENVEKVSSISHVQKRAWRKIMYKALEFFIVSCLWMVWLIFSVLRIFQMGFIIVFKVVKWALF</sequence>
<keyword evidence="2" id="KW-1133">Transmembrane helix</keyword>
<accession>Q6CQN3</accession>
<feature type="compositionally biased region" description="Basic and acidic residues" evidence="1">
    <location>
        <begin position="301"/>
        <end position="310"/>
    </location>
</feature>
<reference evidence="3 4" key="1">
    <citation type="journal article" date="2004" name="Nature">
        <title>Genome evolution in yeasts.</title>
        <authorList>
            <consortium name="Genolevures"/>
            <person name="Dujon B."/>
            <person name="Sherman D."/>
            <person name="Fischer G."/>
            <person name="Durrens P."/>
            <person name="Casaregola S."/>
            <person name="Lafontaine I."/>
            <person name="de Montigny J."/>
            <person name="Marck C."/>
            <person name="Neuveglise C."/>
            <person name="Talla E."/>
            <person name="Goffard N."/>
            <person name="Frangeul L."/>
            <person name="Aigle M."/>
            <person name="Anthouard V."/>
            <person name="Babour A."/>
            <person name="Barbe V."/>
            <person name="Barnay S."/>
            <person name="Blanchin S."/>
            <person name="Beckerich J.M."/>
            <person name="Beyne E."/>
            <person name="Bleykasten C."/>
            <person name="Boisrame A."/>
            <person name="Boyer J."/>
            <person name="Cattolico L."/>
            <person name="Confanioleri F."/>
            <person name="de Daruvar A."/>
            <person name="Despons L."/>
            <person name="Fabre E."/>
            <person name="Fairhead C."/>
            <person name="Ferry-Dumazet H."/>
            <person name="Groppi A."/>
            <person name="Hantraye F."/>
            <person name="Hennequin C."/>
            <person name="Jauniaux N."/>
            <person name="Joyet P."/>
            <person name="Kachouri R."/>
            <person name="Kerrest A."/>
            <person name="Koszul R."/>
            <person name="Lemaire M."/>
            <person name="Lesur I."/>
            <person name="Ma L."/>
            <person name="Muller H."/>
            <person name="Nicaud J.M."/>
            <person name="Nikolski M."/>
            <person name="Oztas S."/>
            <person name="Ozier-Kalogeropoulos O."/>
            <person name="Pellenz S."/>
            <person name="Potier S."/>
            <person name="Richard G.F."/>
            <person name="Straub M.L."/>
            <person name="Suleau A."/>
            <person name="Swennene D."/>
            <person name="Tekaia F."/>
            <person name="Wesolowski-Louvel M."/>
            <person name="Westhof E."/>
            <person name="Wirth B."/>
            <person name="Zeniou-Meyer M."/>
            <person name="Zivanovic I."/>
            <person name="Bolotin-Fukuhara M."/>
            <person name="Thierry A."/>
            <person name="Bouchier C."/>
            <person name="Caudron B."/>
            <person name="Scarpelli C."/>
            <person name="Gaillardin C."/>
            <person name="Weissenbach J."/>
            <person name="Wincker P."/>
            <person name="Souciet J.L."/>
        </authorList>
    </citation>
    <scope>NUCLEOTIDE SEQUENCE [LARGE SCALE GENOMIC DNA]</scope>
    <source>
        <strain evidence="4">ATCC 8585 / CBS 2359 / DSM 70799 / NBRC 1267 / NRRL Y-1140 / WM37</strain>
    </source>
</reference>
<dbReference type="PaxDb" id="284590-Q6CQN3"/>
<name>Q6CQN3_KLULA</name>
<feature type="region of interest" description="Disordered" evidence="1">
    <location>
        <begin position="212"/>
        <end position="250"/>
    </location>
</feature>
<proteinExistence type="predicted"/>
<evidence type="ECO:0000256" key="1">
    <source>
        <dbReference type="SAM" id="MobiDB-lite"/>
    </source>
</evidence>
<feature type="region of interest" description="Disordered" evidence="1">
    <location>
        <begin position="289"/>
        <end position="360"/>
    </location>
</feature>
<dbReference type="OMA" id="RTSHWDE"/>
<dbReference type="InterPro" id="IPR038769">
    <property type="entry name" value="MTC4"/>
</dbReference>
<dbReference type="Proteomes" id="UP000000598">
    <property type="component" value="Chromosome D"/>
</dbReference>
<keyword evidence="2" id="KW-0472">Membrane</keyword>
<feature type="compositionally biased region" description="Low complexity" evidence="1">
    <location>
        <begin position="321"/>
        <end position="355"/>
    </location>
</feature>
<dbReference type="eggNOG" id="ENOG502QXZI">
    <property type="taxonomic scope" value="Eukaryota"/>
</dbReference>